<dbReference type="EMBL" id="JAJGNP010000009">
    <property type="protein sequence ID" value="MCC4233410.1"/>
    <property type="molecule type" value="Genomic_DNA"/>
</dbReference>
<proteinExistence type="predicted"/>
<dbReference type="Proteomes" id="UP001198830">
    <property type="component" value="Unassembled WGS sequence"/>
</dbReference>
<evidence type="ECO:0000313" key="1">
    <source>
        <dbReference type="EMBL" id="MCC4233410.1"/>
    </source>
</evidence>
<reference evidence="1 2" key="1">
    <citation type="submission" date="2021-10" db="EMBL/GenBank/DDBJ databases">
        <title>The diversity and Nitrogen Metabolism of Culturable Nitrate-Utilizing Bacteria Within the Oxygen Minimum Zone of the Changjiang (Yangtze River)Estuary.</title>
        <authorList>
            <person name="Zhang D."/>
            <person name="Zheng J."/>
            <person name="Liu S."/>
            <person name="He W."/>
        </authorList>
    </citation>
    <scope>NUCLEOTIDE SEQUENCE [LARGE SCALE GENOMIC DNA]</scope>
    <source>
        <strain evidence="1 2">FXH275-2</strain>
    </source>
</reference>
<protein>
    <submittedName>
        <fullName evidence="1">DUF1800 domain-containing protein</fullName>
    </submittedName>
</protein>
<name>A0ABS8H4G5_9SPHN</name>
<sequence>MRKTDIAWSRFGLGPRPGDEPLTDPIGWLRDQMDDYRPDLASTGALASRARINADFYALRTARKQAMQAASMAGDAKVKVAQLPQSRQFRGHYEAQAAVRIRAAVASETPFVDRLVHFWSNHFAVSIDKPLVLGLAGLMEFEAIRPHVLGRFEDMLLAVVQHPAMLLYLDQVQSIGPKSQFGQKIAARGRNQGLNENLGREILELHTLGARSGYSQSDVTELARALTGWTAVGLGNGPVQRLTTRLGGEPGDFLFAPPLHEPGKRTILDRTYPQAGMQQVRAILTDLARHPATARHLATKIARHFIADEPPAPLVARLETVYLEKGGDLRAVYAALITAPEAWANTESKFRTPWDWLIGAFRLQGGVPEMPDNPDQADHQLAGLFAQLGQPIWQPGSPAGFADSAGDWAGPEALFRRVEVAQRLARHTSPATDPREVAGRVFGEALRPATAQVVARAESPQQGMALLLVAPEMMRR</sequence>
<organism evidence="1 2">
    <name type="scientific">Sphingobium soli</name>
    <dbReference type="NCBI Taxonomy" id="1591116"/>
    <lineage>
        <taxon>Bacteria</taxon>
        <taxon>Pseudomonadati</taxon>
        <taxon>Pseudomonadota</taxon>
        <taxon>Alphaproteobacteria</taxon>
        <taxon>Sphingomonadales</taxon>
        <taxon>Sphingomonadaceae</taxon>
        <taxon>Sphingobium</taxon>
    </lineage>
</organism>
<dbReference type="InterPro" id="IPR014917">
    <property type="entry name" value="DUF1800"/>
</dbReference>
<evidence type="ECO:0000313" key="2">
    <source>
        <dbReference type="Proteomes" id="UP001198830"/>
    </source>
</evidence>
<keyword evidence="2" id="KW-1185">Reference proteome</keyword>
<dbReference type="RefSeq" id="WP_228227323.1">
    <property type="nucleotide sequence ID" value="NZ_JAJGNP010000009.1"/>
</dbReference>
<gene>
    <name evidence="1" type="ORF">LL253_12000</name>
</gene>
<comment type="caution">
    <text evidence="1">The sequence shown here is derived from an EMBL/GenBank/DDBJ whole genome shotgun (WGS) entry which is preliminary data.</text>
</comment>
<accession>A0ABS8H4G5</accession>
<dbReference type="Pfam" id="PF08811">
    <property type="entry name" value="DUF1800"/>
    <property type="match status" value="1"/>
</dbReference>